<sequence length="209" mass="22760">MPRQPAPATATRLASAVSAVASSPTTRAAPVASGRCAPRKLAGDHHRPPTRPRHRPSVPGSAPRKDTHMTMTELPTAPQPTEHTYGLGELIRNYRLYIGLDQRSMALKLGKPRRDYQRIESGADKCPPGMLTKVEELVDQFDDHVARVIDAAEADPDREVNIAVEAGGQWEWERLVAGRAAVIVAGDPELPRITLTLSGNSTARERSVR</sequence>
<dbReference type="EMBL" id="KX589269">
    <property type="protein sequence ID" value="AOT27261.1"/>
    <property type="molecule type" value="Genomic_DNA"/>
</dbReference>
<proteinExistence type="predicted"/>
<reference evidence="3" key="1">
    <citation type="submission" date="2016-07" db="EMBL/GenBank/DDBJ databases">
        <authorList>
            <person name="Edmondson J.L."/>
            <person name="Brown K.M."/>
            <person name="Clay L.G."/>
            <person name="Dean J.R."/>
            <person name="Godwin C.O."/>
            <person name="Hill N.P."/>
            <person name="Jones J."/>
            <person name="Jones M.B."/>
            <person name="Lynch M.K."/>
            <person name="Martin S."/>
            <person name="Roark C.M."/>
            <person name="Rogers R.G."/>
            <person name="Savage M.R."/>
            <person name="Schaal D.L."/>
            <person name="Thomason K.A."/>
            <person name="Woodall A.M."/>
            <person name="Plymale R."/>
            <person name="Reyna N."/>
            <person name="Garlena R.A."/>
            <person name="Russell D.A."/>
            <person name="Pope W.H."/>
            <person name="Jacobs-Sera D."/>
            <person name="Hendrix R.W."/>
            <person name="Hatfull G.F."/>
        </authorList>
    </citation>
    <scope>NUCLEOTIDE SEQUENCE [LARGE SCALE GENOMIC DNA]</scope>
</reference>
<dbReference type="CDD" id="cd00093">
    <property type="entry name" value="HTH_XRE"/>
    <property type="match status" value="1"/>
</dbReference>
<evidence type="ECO:0000256" key="1">
    <source>
        <dbReference type="SAM" id="MobiDB-lite"/>
    </source>
</evidence>
<name>A0A1D8EYG6_9CAUD</name>
<feature type="region of interest" description="Disordered" evidence="1">
    <location>
        <begin position="17"/>
        <end position="84"/>
    </location>
</feature>
<keyword evidence="2" id="KW-0238">DNA-binding</keyword>
<keyword evidence="3" id="KW-1185">Reference proteome</keyword>
<gene>
    <name evidence="2" type="ORF">SEA_FORTUNATO_42</name>
</gene>
<dbReference type="GO" id="GO:0003677">
    <property type="term" value="F:DNA binding"/>
    <property type="evidence" value="ECO:0007669"/>
    <property type="project" value="UniProtKB-KW"/>
</dbReference>
<dbReference type="SUPFAM" id="SSF47413">
    <property type="entry name" value="lambda repressor-like DNA-binding domains"/>
    <property type="match status" value="1"/>
</dbReference>
<dbReference type="Proteomes" id="UP000222191">
    <property type="component" value="Segment"/>
</dbReference>
<evidence type="ECO:0000313" key="3">
    <source>
        <dbReference type="Proteomes" id="UP000222191"/>
    </source>
</evidence>
<dbReference type="InterPro" id="IPR001387">
    <property type="entry name" value="Cro/C1-type_HTH"/>
</dbReference>
<protein>
    <submittedName>
        <fullName evidence="2">Helix-turn-helix DNA-binding protein</fullName>
    </submittedName>
</protein>
<evidence type="ECO:0000313" key="2">
    <source>
        <dbReference type="EMBL" id="AOT27261.1"/>
    </source>
</evidence>
<feature type="compositionally biased region" description="Low complexity" evidence="1">
    <location>
        <begin position="17"/>
        <end position="30"/>
    </location>
</feature>
<accession>A0A1D8EYG6</accession>
<organism evidence="2 3">
    <name type="scientific">Mycobacterium phage Fortunato</name>
    <dbReference type="NCBI Taxonomy" id="1882439"/>
    <lineage>
        <taxon>Viruses</taxon>
        <taxon>Duplodnaviria</taxon>
        <taxon>Heunggongvirae</taxon>
        <taxon>Uroviricota</taxon>
        <taxon>Caudoviricetes</taxon>
        <taxon>Bclasvirinae</taxon>
        <taxon>Coopervirus</taxon>
        <taxon>Coopervirus fortunato</taxon>
    </lineage>
</organism>
<dbReference type="InterPro" id="IPR010982">
    <property type="entry name" value="Lambda_DNA-bd_dom_sf"/>
</dbReference>